<name>A0A1G7PCI3_9SPHI</name>
<keyword evidence="7" id="KW-0812">Transmembrane</keyword>
<evidence type="ECO:0000256" key="7">
    <source>
        <dbReference type="SAM" id="Phobius"/>
    </source>
</evidence>
<dbReference type="PROSITE" id="PS50005">
    <property type="entry name" value="TPR"/>
    <property type="match status" value="1"/>
</dbReference>
<dbReference type="SMART" id="SM00388">
    <property type="entry name" value="HisKA"/>
    <property type="match status" value="1"/>
</dbReference>
<dbReference type="GO" id="GO:0000155">
    <property type="term" value="F:phosphorelay sensor kinase activity"/>
    <property type="evidence" value="ECO:0007669"/>
    <property type="project" value="InterPro"/>
</dbReference>
<evidence type="ECO:0000259" key="8">
    <source>
        <dbReference type="PROSITE" id="PS50109"/>
    </source>
</evidence>
<evidence type="ECO:0000313" key="10">
    <source>
        <dbReference type="Proteomes" id="UP000199072"/>
    </source>
</evidence>
<dbReference type="PANTHER" id="PTHR43711:SF1">
    <property type="entry name" value="HISTIDINE KINASE 1"/>
    <property type="match status" value="1"/>
</dbReference>
<evidence type="ECO:0000256" key="1">
    <source>
        <dbReference type="ARBA" id="ARBA00000085"/>
    </source>
</evidence>
<feature type="domain" description="Histidine kinase" evidence="8">
    <location>
        <begin position="376"/>
        <end position="577"/>
    </location>
</feature>
<dbReference type="SMART" id="SM00387">
    <property type="entry name" value="HATPase_c"/>
    <property type="match status" value="1"/>
</dbReference>
<dbReference type="InterPro" id="IPR036890">
    <property type="entry name" value="HATPase_C_sf"/>
</dbReference>
<organism evidence="9 10">
    <name type="scientific">Mucilaginibacter pineti</name>
    <dbReference type="NCBI Taxonomy" id="1391627"/>
    <lineage>
        <taxon>Bacteria</taxon>
        <taxon>Pseudomonadati</taxon>
        <taxon>Bacteroidota</taxon>
        <taxon>Sphingobacteriia</taxon>
        <taxon>Sphingobacteriales</taxon>
        <taxon>Sphingobacteriaceae</taxon>
        <taxon>Mucilaginibacter</taxon>
    </lineage>
</organism>
<evidence type="ECO:0000256" key="6">
    <source>
        <dbReference type="PROSITE-ProRule" id="PRU00339"/>
    </source>
</evidence>
<dbReference type="RefSeq" id="WP_143014304.1">
    <property type="nucleotide sequence ID" value="NZ_FNAI01000043.1"/>
</dbReference>
<dbReference type="EMBL" id="FNAI01000043">
    <property type="protein sequence ID" value="SDF83968.1"/>
    <property type="molecule type" value="Genomic_DNA"/>
</dbReference>
<dbReference type="OrthoDB" id="9810447at2"/>
<dbReference type="InterPro" id="IPR005467">
    <property type="entry name" value="His_kinase_dom"/>
</dbReference>
<evidence type="ECO:0000256" key="5">
    <source>
        <dbReference type="ARBA" id="ARBA00023012"/>
    </source>
</evidence>
<keyword evidence="3" id="KW-0808">Transferase</keyword>
<dbReference type="STRING" id="1391627.SAMN05216464_1432"/>
<dbReference type="EC" id="2.7.13.3" evidence="2"/>
<proteinExistence type="predicted"/>
<accession>A0A1G7PCI3</accession>
<feature type="repeat" description="TPR" evidence="6">
    <location>
        <begin position="77"/>
        <end position="110"/>
    </location>
</feature>
<evidence type="ECO:0000256" key="2">
    <source>
        <dbReference type="ARBA" id="ARBA00012438"/>
    </source>
</evidence>
<dbReference type="Gene3D" id="1.25.40.10">
    <property type="entry name" value="Tetratricopeptide repeat domain"/>
    <property type="match status" value="1"/>
</dbReference>
<dbReference type="InterPro" id="IPR011990">
    <property type="entry name" value="TPR-like_helical_dom_sf"/>
</dbReference>
<evidence type="ECO:0000256" key="3">
    <source>
        <dbReference type="ARBA" id="ARBA00022679"/>
    </source>
</evidence>
<dbReference type="AlphaFoldDB" id="A0A1G7PCI3"/>
<dbReference type="Gene3D" id="1.10.287.130">
    <property type="match status" value="1"/>
</dbReference>
<keyword evidence="4 9" id="KW-0418">Kinase</keyword>
<dbReference type="SUPFAM" id="SSF47384">
    <property type="entry name" value="Homodimeric domain of signal transducing histidine kinase"/>
    <property type="match status" value="1"/>
</dbReference>
<dbReference type="InterPro" id="IPR003594">
    <property type="entry name" value="HATPase_dom"/>
</dbReference>
<keyword evidence="6" id="KW-0802">TPR repeat</keyword>
<dbReference type="SUPFAM" id="SSF55874">
    <property type="entry name" value="ATPase domain of HSP90 chaperone/DNA topoisomerase II/histidine kinase"/>
    <property type="match status" value="1"/>
</dbReference>
<dbReference type="PROSITE" id="PS50109">
    <property type="entry name" value="HIS_KIN"/>
    <property type="match status" value="1"/>
</dbReference>
<dbReference type="InterPro" id="IPR036097">
    <property type="entry name" value="HisK_dim/P_sf"/>
</dbReference>
<sequence length="577" mass="63922">MPTHKFLSVIFLYFVLTGRVLNPTVSVRDSSTAGETFKKQILVAKENYNNGNYTTSIRDAVPVYQYAQRHQDQRLLADAGNLIGLIYLAQNNQTEAMKYFRQAESVNKEIGDNDHLAANYLNISLVLCDQKLLDSAIIYATRCLVLSQTCGIRNLAVMAKNHLGDYYFRQSKMALAEQEFMAVLNDPNFQSDWENSFASTGLSQIRSAQKRFKEAAGFAVRAFDYAQKAGAKWDAARALDLAQQAEWAIGDARSAYQHLRLFKLYNDSLSSVEKDKDINKLLLTEKSLENERLLGKTQISDQKNKINQLIIAIISLLVILLLCIAVGVYRRVILAKRENQKLQSSAEAIQHQNKSIEKQNEGLHKLNEDKNQLFSIISHDLRSPFAAMQSTLSLFKSGDLDNEEMLVVTAALEEQVGASAHMLDDLLLWASNQLSGIARKEVEIDLVAKVAKITGVLTAVAKRKQVTLTHQDHTSALIKGDADQIRIMIQNLVSNAIKFTPEGGQVVIRYLQHDDTIDLIIEDNGVGIAPEVLTDLLSGSGKLTSTYGTAKEKGVGLGMQLVKDFAAQNGVGVAAKS</sequence>
<keyword evidence="5" id="KW-0902">Two-component regulatory system</keyword>
<dbReference type="SUPFAM" id="SSF48452">
    <property type="entry name" value="TPR-like"/>
    <property type="match status" value="1"/>
</dbReference>
<dbReference type="InterPro" id="IPR050736">
    <property type="entry name" value="Sensor_HK_Regulatory"/>
</dbReference>
<keyword evidence="7" id="KW-1133">Transmembrane helix</keyword>
<keyword evidence="7" id="KW-0472">Membrane</keyword>
<protein>
    <recommendedName>
        <fullName evidence="2">histidine kinase</fullName>
        <ecNumber evidence="2">2.7.13.3</ecNumber>
    </recommendedName>
</protein>
<evidence type="ECO:0000313" key="9">
    <source>
        <dbReference type="EMBL" id="SDF83968.1"/>
    </source>
</evidence>
<dbReference type="Pfam" id="PF00512">
    <property type="entry name" value="HisKA"/>
    <property type="match status" value="1"/>
</dbReference>
<reference evidence="9 10" key="1">
    <citation type="submission" date="2016-10" db="EMBL/GenBank/DDBJ databases">
        <authorList>
            <person name="de Groot N.N."/>
        </authorList>
    </citation>
    <scope>NUCLEOTIDE SEQUENCE [LARGE SCALE GENOMIC DNA]</scope>
    <source>
        <strain evidence="9 10">47C3B</strain>
    </source>
</reference>
<dbReference type="InterPro" id="IPR003661">
    <property type="entry name" value="HisK_dim/P_dom"/>
</dbReference>
<dbReference type="PANTHER" id="PTHR43711">
    <property type="entry name" value="TWO-COMPONENT HISTIDINE KINASE"/>
    <property type="match status" value="1"/>
</dbReference>
<dbReference type="InterPro" id="IPR019734">
    <property type="entry name" value="TPR_rpt"/>
</dbReference>
<feature type="non-terminal residue" evidence="9">
    <location>
        <position position="577"/>
    </location>
</feature>
<keyword evidence="10" id="KW-1185">Reference proteome</keyword>
<dbReference type="Pfam" id="PF02518">
    <property type="entry name" value="HATPase_c"/>
    <property type="match status" value="1"/>
</dbReference>
<feature type="transmembrane region" description="Helical" evidence="7">
    <location>
        <begin position="309"/>
        <end position="329"/>
    </location>
</feature>
<gene>
    <name evidence="9" type="ORF">SAMN05216464_1432</name>
</gene>
<dbReference type="CDD" id="cd00075">
    <property type="entry name" value="HATPase"/>
    <property type="match status" value="1"/>
</dbReference>
<comment type="catalytic activity">
    <reaction evidence="1">
        <text>ATP + protein L-histidine = ADP + protein N-phospho-L-histidine.</text>
        <dbReference type="EC" id="2.7.13.3"/>
    </reaction>
</comment>
<evidence type="ECO:0000256" key="4">
    <source>
        <dbReference type="ARBA" id="ARBA00022777"/>
    </source>
</evidence>
<dbReference type="CDD" id="cd00082">
    <property type="entry name" value="HisKA"/>
    <property type="match status" value="1"/>
</dbReference>
<dbReference type="Gene3D" id="3.30.565.10">
    <property type="entry name" value="Histidine kinase-like ATPase, C-terminal domain"/>
    <property type="match status" value="1"/>
</dbReference>
<dbReference type="Proteomes" id="UP000199072">
    <property type="component" value="Unassembled WGS sequence"/>
</dbReference>